<reference evidence="1 2" key="2">
    <citation type="journal article" date="2022" name="Microorganisms">
        <title>Complete Genome Sequences of Two Flavobacterium ammonificans Strains and a Flavobacterium ammoniigenes Strain of Ammonifying Bacterioplankton Isolated from Surface River Water.</title>
        <authorList>
            <person name="Suda W."/>
            <person name="Ogata Y."/>
            <person name="Shindo C."/>
            <person name="Watanabe K."/>
        </authorList>
    </citation>
    <scope>NUCLEOTIDE SEQUENCE [LARGE SCALE GENOMIC DNA]</scope>
    <source>
        <strain evidence="1 2">GENT5</strain>
    </source>
</reference>
<evidence type="ECO:0008006" key="3">
    <source>
        <dbReference type="Google" id="ProtNLM"/>
    </source>
</evidence>
<dbReference type="Proteomes" id="UP001319867">
    <property type="component" value="Chromosome"/>
</dbReference>
<dbReference type="RefSeq" id="WP_229317420.1">
    <property type="nucleotide sequence ID" value="NZ_AP025184.1"/>
</dbReference>
<gene>
    <name evidence="1" type="ORF">GENT5_01210</name>
</gene>
<organism evidence="1 2">
    <name type="scientific">Flavobacterium ammoniigenes</name>
    <dbReference type="NCBI Taxonomy" id="1751095"/>
    <lineage>
        <taxon>Bacteria</taxon>
        <taxon>Pseudomonadati</taxon>
        <taxon>Bacteroidota</taxon>
        <taxon>Flavobacteriia</taxon>
        <taxon>Flavobacteriales</taxon>
        <taxon>Flavobacteriaceae</taxon>
        <taxon>Flavobacterium</taxon>
    </lineage>
</organism>
<name>A0ABM7V2P0_9FLAO</name>
<dbReference type="EMBL" id="AP025184">
    <property type="protein sequence ID" value="BDB53816.1"/>
    <property type="molecule type" value="Genomic_DNA"/>
</dbReference>
<dbReference type="InterPro" id="IPR025332">
    <property type="entry name" value="DUF4238"/>
</dbReference>
<dbReference type="Pfam" id="PF14022">
    <property type="entry name" value="DUF4238"/>
    <property type="match status" value="1"/>
</dbReference>
<proteinExistence type="predicted"/>
<accession>A0ABM7V2P0</accession>
<evidence type="ECO:0000313" key="2">
    <source>
        <dbReference type="Proteomes" id="UP001319867"/>
    </source>
</evidence>
<protein>
    <recommendedName>
        <fullName evidence="3">DUF4238 domain-containing protein</fullName>
    </recommendedName>
</protein>
<sequence length="356" mass="40872">MTDKKNQHYIPKFYLRKFSIENNERQIGVFNIDNKIFIQKGKLKTQGSKNFFYGQDGVIEDHLSEIEGHLAKTLKNLIADNKVPKKLSNEHINLLLFIVLTDLRNPVMIGLMRESLQQVRNHINELDPNANLDKFVPNLTHEDAIKLSLSNIPEVLNEITDLEFKILTNTTNKPFITSDFPIVKYNQYLELKKWIGSKSGYSLDGLQIFIPITSELILVFYDSSIYKAGFKKQKNINITEESDVNSLNILQFVNCLGTIYFNERANESYIRYLDSIANKFTRANSAKSSLSFLFKDGVDTKLLIKEGKNNLIVMGSTDVETKLKLTFMKIHSNGKVKKLNNSMAQLRKHSQKLSKL</sequence>
<keyword evidence="2" id="KW-1185">Reference proteome</keyword>
<reference evidence="1 2" key="1">
    <citation type="journal article" date="2022" name="Int. J. Syst. Evol. Microbiol.">
        <title>Flavobacterium ammonificans sp. nov. and Flavobacterium ammoniigenes sp. nov., ammonifying bacteria isolated from surface river water.</title>
        <authorList>
            <person name="Watanabe K."/>
            <person name="Kitamura T."/>
            <person name="Ogata Y."/>
            <person name="Shindo C."/>
            <person name="Suda W."/>
        </authorList>
    </citation>
    <scope>NUCLEOTIDE SEQUENCE [LARGE SCALE GENOMIC DNA]</scope>
    <source>
        <strain evidence="1 2">GENT5</strain>
    </source>
</reference>
<evidence type="ECO:0000313" key="1">
    <source>
        <dbReference type="EMBL" id="BDB53816.1"/>
    </source>
</evidence>